<dbReference type="GO" id="GO:0009251">
    <property type="term" value="P:glucan catabolic process"/>
    <property type="evidence" value="ECO:0007669"/>
    <property type="project" value="TreeGrafter"/>
</dbReference>
<evidence type="ECO:0000313" key="3">
    <source>
        <dbReference type="EMBL" id="PPQ75683.1"/>
    </source>
</evidence>
<name>A0A409WB06_9AGAR</name>
<organism evidence="3 4">
    <name type="scientific">Panaeolus cyanescens</name>
    <dbReference type="NCBI Taxonomy" id="181874"/>
    <lineage>
        <taxon>Eukaryota</taxon>
        <taxon>Fungi</taxon>
        <taxon>Dikarya</taxon>
        <taxon>Basidiomycota</taxon>
        <taxon>Agaricomycotina</taxon>
        <taxon>Agaricomycetes</taxon>
        <taxon>Agaricomycetidae</taxon>
        <taxon>Agaricales</taxon>
        <taxon>Agaricineae</taxon>
        <taxon>Galeropsidaceae</taxon>
        <taxon>Panaeolus</taxon>
    </lineage>
</organism>
<dbReference type="PANTHER" id="PTHR10963:SF24">
    <property type="entry name" value="GLYCOSIDASE C21B10.07-RELATED"/>
    <property type="match status" value="1"/>
</dbReference>
<dbReference type="GO" id="GO:0004553">
    <property type="term" value="F:hydrolase activity, hydrolyzing O-glycosyl compounds"/>
    <property type="evidence" value="ECO:0007669"/>
    <property type="project" value="InterPro"/>
</dbReference>
<reference evidence="3 4" key="1">
    <citation type="journal article" date="2018" name="Evol. Lett.">
        <title>Horizontal gene cluster transfer increased hallucinogenic mushroom diversity.</title>
        <authorList>
            <person name="Reynolds H.T."/>
            <person name="Vijayakumar V."/>
            <person name="Gluck-Thaler E."/>
            <person name="Korotkin H.B."/>
            <person name="Matheny P.B."/>
            <person name="Slot J.C."/>
        </authorList>
    </citation>
    <scope>NUCLEOTIDE SEQUENCE [LARGE SCALE GENOMIC DNA]</scope>
    <source>
        <strain evidence="3 4">2629</strain>
    </source>
</reference>
<dbReference type="PROSITE" id="PS51762">
    <property type="entry name" value="GH16_2"/>
    <property type="match status" value="1"/>
</dbReference>
<gene>
    <name evidence="3" type="ORF">CVT24_001928</name>
</gene>
<evidence type="ECO:0000259" key="2">
    <source>
        <dbReference type="PROSITE" id="PS51762"/>
    </source>
</evidence>
<evidence type="ECO:0000313" key="4">
    <source>
        <dbReference type="Proteomes" id="UP000284842"/>
    </source>
</evidence>
<dbReference type="InterPro" id="IPR013320">
    <property type="entry name" value="ConA-like_dom_sf"/>
</dbReference>
<dbReference type="InParanoid" id="A0A409WB06"/>
<feature type="signal peptide" evidence="1">
    <location>
        <begin position="1"/>
        <end position="20"/>
    </location>
</feature>
<dbReference type="Pfam" id="PF26113">
    <property type="entry name" value="GH16_XgeA"/>
    <property type="match status" value="1"/>
</dbReference>
<proteinExistence type="predicted"/>
<accession>A0A409WB06</accession>
<dbReference type="EMBL" id="NHTK01005649">
    <property type="protein sequence ID" value="PPQ75683.1"/>
    <property type="molecule type" value="Genomic_DNA"/>
</dbReference>
<protein>
    <recommendedName>
        <fullName evidence="2">GH16 domain-containing protein</fullName>
    </recommendedName>
</protein>
<dbReference type="PANTHER" id="PTHR10963">
    <property type="entry name" value="GLYCOSYL HYDROLASE-RELATED"/>
    <property type="match status" value="1"/>
</dbReference>
<sequence length="264" mass="29037">MTWSTSLVFLLFWASPLVYSWNPFSSNKRSGIDGNQQVEGGSPLRRDTTGYNFDPNGTAFVWLPEDTYAGSTFFDGFTFFTDHDPTDGMVTFVDQATAQQKGYISTQPDGTVIMKADDTNTLDLGTFRESVRIQSNKQYTTGLFILDLNRAPWGCAIWPAFWTVGDNWPANGEIDILEGVHDNEHNQITWHTAPGCMLNSNATFSGTIAVISDGNHTNCDASLDGNAGCAVIDWSRASYGPFFESQGGGVLAMKWDENDISVCE</sequence>
<feature type="chain" id="PRO_5019020708" description="GH16 domain-containing protein" evidence="1">
    <location>
        <begin position="21"/>
        <end position="264"/>
    </location>
</feature>
<dbReference type="AlphaFoldDB" id="A0A409WB06"/>
<dbReference type="Proteomes" id="UP000284842">
    <property type="component" value="Unassembled WGS sequence"/>
</dbReference>
<comment type="caution">
    <text evidence="3">The sequence shown here is derived from an EMBL/GenBank/DDBJ whole genome shotgun (WGS) entry which is preliminary data.</text>
</comment>
<dbReference type="InterPro" id="IPR000757">
    <property type="entry name" value="Beta-glucanase-like"/>
</dbReference>
<keyword evidence="4" id="KW-1185">Reference proteome</keyword>
<dbReference type="OrthoDB" id="192832at2759"/>
<keyword evidence="1" id="KW-0732">Signal</keyword>
<dbReference type="SUPFAM" id="SSF49899">
    <property type="entry name" value="Concanavalin A-like lectins/glucanases"/>
    <property type="match status" value="1"/>
</dbReference>
<dbReference type="InterPro" id="IPR050546">
    <property type="entry name" value="Glycosyl_Hydrlase_16"/>
</dbReference>
<dbReference type="Gene3D" id="2.60.120.200">
    <property type="match status" value="1"/>
</dbReference>
<evidence type="ECO:0000256" key="1">
    <source>
        <dbReference type="SAM" id="SignalP"/>
    </source>
</evidence>
<feature type="domain" description="GH16" evidence="2">
    <location>
        <begin position="10"/>
        <end position="264"/>
    </location>
</feature>
<dbReference type="STRING" id="181874.A0A409WB06"/>